<evidence type="ECO:0000256" key="2">
    <source>
        <dbReference type="ARBA" id="ARBA00004448"/>
    </source>
</evidence>
<evidence type="ECO:0000256" key="4">
    <source>
        <dbReference type="ARBA" id="ARBA00012944"/>
    </source>
</evidence>
<reference evidence="20" key="1">
    <citation type="journal article" date="2014" name="Nucleic Acids Res.">
        <title>Multiplex sequencing of pooled mitochondrial genomes-a crucial step toward biodiversity analysis using mito-metagenomics.</title>
        <authorList>
            <person name="Tang M."/>
            <person name="Tan M."/>
            <person name="Meng G."/>
            <person name="Yang S."/>
            <person name="Su X."/>
            <person name="Liu S."/>
            <person name="Song W."/>
            <person name="Li Y."/>
            <person name="Wu Q."/>
            <person name="Zhang A."/>
            <person name="Zhou X."/>
        </authorList>
    </citation>
    <scope>NUCLEOTIDE SEQUENCE</scope>
    <source>
        <strain evidence="20">CL131</strain>
    </source>
</reference>
<comment type="subcellular location">
    <subcellularLocation>
        <location evidence="2 18">Mitochondrion inner membrane</location>
        <topology evidence="2 18">Multi-pass membrane protein</topology>
    </subcellularLocation>
</comment>
<keyword evidence="6" id="KW-0813">Transport</keyword>
<dbReference type="GO" id="GO:0005743">
    <property type="term" value="C:mitochondrial inner membrane"/>
    <property type="evidence" value="ECO:0007669"/>
    <property type="project" value="UniProtKB-SubCell"/>
</dbReference>
<dbReference type="PANTHER" id="PTHR46552">
    <property type="entry name" value="NADH-UBIQUINONE OXIDOREDUCTASE CHAIN 2"/>
    <property type="match status" value="1"/>
</dbReference>
<feature type="transmembrane region" description="Helical" evidence="18">
    <location>
        <begin position="144"/>
        <end position="161"/>
    </location>
</feature>
<dbReference type="InterPro" id="IPR050175">
    <property type="entry name" value="Complex_I_Subunit_2"/>
</dbReference>
<geneLocation type="mitochondrion" evidence="20"/>
<dbReference type="PRINTS" id="PR01436">
    <property type="entry name" value="NADHDHGNASE2"/>
</dbReference>
<evidence type="ECO:0000256" key="14">
    <source>
        <dbReference type="ARBA" id="ARBA00023075"/>
    </source>
</evidence>
<evidence type="ECO:0000256" key="7">
    <source>
        <dbReference type="ARBA" id="ARBA00022660"/>
    </source>
</evidence>
<sequence length="334" mass="39198">MKLMKIVFFMVMILGSLISISAYSWINVWIGLEMNLLAFIPLISFDNLKSSSEVALKYFLVQVTASMVILFSFIYSFNKLGNINDLLYPSQFLFNSAILLKMGAAPFHMWYPNVAVGLSWMNLLILMTWQKIAPMILIMYNFDMNVYFCLIIIISMTVSGLKGWNQTNMKKILALSSINHIGWMMAMMFLNQSLWIMYFVIYIFISTNLVIVLNKYEINNLNDLMMLYNSNKSAKFFFFMNLFSLGGIPPFLGFFPKWLVIKILLENEMYFLASIMIFLTIFSLYVYTRLILQPMILKISEKKKFLKNSNHFIYMMNWFNIIGLIFFTTMFNIF</sequence>
<keyword evidence="11 18" id="KW-0249">Electron transport</keyword>
<evidence type="ECO:0000256" key="13">
    <source>
        <dbReference type="ARBA" id="ARBA00023027"/>
    </source>
</evidence>
<dbReference type="EMBL" id="KM244660">
    <property type="protein sequence ID" value="AIW06088.1"/>
    <property type="molecule type" value="Genomic_DNA"/>
</dbReference>
<feature type="transmembrane region" description="Helical" evidence="18">
    <location>
        <begin position="312"/>
        <end position="333"/>
    </location>
</feature>
<evidence type="ECO:0000256" key="15">
    <source>
        <dbReference type="ARBA" id="ARBA00023128"/>
    </source>
</evidence>
<evidence type="ECO:0000256" key="1">
    <source>
        <dbReference type="ARBA" id="ARBA00003257"/>
    </source>
</evidence>
<dbReference type="Pfam" id="PF00361">
    <property type="entry name" value="Proton_antipo_M"/>
    <property type="match status" value="1"/>
</dbReference>
<keyword evidence="16 18" id="KW-0472">Membrane</keyword>
<feature type="transmembrane region" description="Helical" evidence="18">
    <location>
        <begin position="173"/>
        <end position="190"/>
    </location>
</feature>
<feature type="transmembrane region" description="Helical" evidence="18">
    <location>
        <begin position="7"/>
        <end position="26"/>
    </location>
</feature>
<evidence type="ECO:0000256" key="12">
    <source>
        <dbReference type="ARBA" id="ARBA00022989"/>
    </source>
</evidence>
<organism evidence="20">
    <name type="scientific">Propylea japonica</name>
    <dbReference type="NCBI Taxonomy" id="158624"/>
    <lineage>
        <taxon>Eukaryota</taxon>
        <taxon>Metazoa</taxon>
        <taxon>Ecdysozoa</taxon>
        <taxon>Arthropoda</taxon>
        <taxon>Hexapoda</taxon>
        <taxon>Insecta</taxon>
        <taxon>Pterygota</taxon>
        <taxon>Neoptera</taxon>
        <taxon>Endopterygota</taxon>
        <taxon>Coleoptera</taxon>
        <taxon>Polyphaga</taxon>
        <taxon>Cucujiformia</taxon>
        <taxon>Coccinelloidea</taxon>
        <taxon>Coccinellidae</taxon>
        <taxon>Coccinellinae</taxon>
        <taxon>Coccinellini</taxon>
        <taxon>Propylea</taxon>
    </lineage>
</organism>
<comment type="similarity">
    <text evidence="3 18">Belongs to the complex I subunit 2 family.</text>
</comment>
<evidence type="ECO:0000256" key="8">
    <source>
        <dbReference type="ARBA" id="ARBA00022692"/>
    </source>
</evidence>
<dbReference type="GO" id="GO:0006120">
    <property type="term" value="P:mitochondrial electron transport, NADH to ubiquinone"/>
    <property type="evidence" value="ECO:0007669"/>
    <property type="project" value="InterPro"/>
</dbReference>
<evidence type="ECO:0000256" key="6">
    <source>
        <dbReference type="ARBA" id="ARBA00022448"/>
    </source>
</evidence>
<keyword evidence="10 18" id="KW-1278">Translocase</keyword>
<keyword evidence="9 18" id="KW-0999">Mitochondrion inner membrane</keyword>
<keyword evidence="14 18" id="KW-0830">Ubiquinone</keyword>
<feature type="transmembrane region" description="Helical" evidence="18">
    <location>
        <begin position="55"/>
        <end position="77"/>
    </location>
</feature>
<gene>
    <name evidence="20" type="primary">ND2</name>
</gene>
<comment type="function">
    <text evidence="1">Core subunit of the mitochondrial membrane respiratory chain NADH dehydrogenase (Complex I) that is believed to belong to the minimal assembly required for catalysis. Complex I functions in the transfer of electrons from NADH to the respiratory chain. The immediate electron acceptor for the enzyme is believed to be ubiquinone.</text>
</comment>
<evidence type="ECO:0000256" key="11">
    <source>
        <dbReference type="ARBA" id="ARBA00022982"/>
    </source>
</evidence>
<keyword evidence="12 18" id="KW-1133">Transmembrane helix</keyword>
<keyword evidence="13 18" id="KW-0520">NAD</keyword>
<feature type="transmembrane region" description="Helical" evidence="18">
    <location>
        <begin position="270"/>
        <end position="292"/>
    </location>
</feature>
<evidence type="ECO:0000256" key="18">
    <source>
        <dbReference type="RuleBase" id="RU003403"/>
    </source>
</evidence>
<proteinExistence type="inferred from homology"/>
<feature type="transmembrane region" description="Helical" evidence="18">
    <location>
        <begin position="196"/>
        <end position="216"/>
    </location>
</feature>
<dbReference type="InterPro" id="IPR003917">
    <property type="entry name" value="NADH_UbQ_OxRdtase_chain2"/>
</dbReference>
<feature type="transmembrane region" description="Helical" evidence="18">
    <location>
        <begin position="236"/>
        <end position="258"/>
    </location>
</feature>
<accession>A0A0A0RUT2</accession>
<keyword evidence="7 18" id="KW-0679">Respiratory chain</keyword>
<feature type="transmembrane region" description="Helical" evidence="18">
    <location>
        <begin position="118"/>
        <end position="138"/>
    </location>
</feature>
<keyword evidence="15 18" id="KW-0496">Mitochondrion</keyword>
<comment type="catalytic activity">
    <reaction evidence="17 18">
        <text>a ubiquinone + NADH + 5 H(+)(in) = a ubiquinol + NAD(+) + 4 H(+)(out)</text>
        <dbReference type="Rhea" id="RHEA:29091"/>
        <dbReference type="Rhea" id="RHEA-COMP:9565"/>
        <dbReference type="Rhea" id="RHEA-COMP:9566"/>
        <dbReference type="ChEBI" id="CHEBI:15378"/>
        <dbReference type="ChEBI" id="CHEBI:16389"/>
        <dbReference type="ChEBI" id="CHEBI:17976"/>
        <dbReference type="ChEBI" id="CHEBI:57540"/>
        <dbReference type="ChEBI" id="CHEBI:57945"/>
        <dbReference type="EC" id="7.1.1.2"/>
    </reaction>
</comment>
<keyword evidence="8 18" id="KW-0812">Transmembrane</keyword>
<feature type="domain" description="NADH:quinone oxidoreductase/Mrp antiporter transmembrane" evidence="19">
    <location>
        <begin position="22"/>
        <end position="283"/>
    </location>
</feature>
<evidence type="ECO:0000313" key="20">
    <source>
        <dbReference type="EMBL" id="AIW06088.1"/>
    </source>
</evidence>
<name>A0A0A0RUT2_9CUCU</name>
<dbReference type="InterPro" id="IPR001750">
    <property type="entry name" value="ND/Mrp_TM"/>
</dbReference>
<dbReference type="GO" id="GO:0008137">
    <property type="term" value="F:NADH dehydrogenase (ubiquinone) activity"/>
    <property type="evidence" value="ECO:0007669"/>
    <property type="project" value="UniProtKB-EC"/>
</dbReference>
<dbReference type="AlphaFoldDB" id="A0A0A0RUT2"/>
<comment type="function">
    <text evidence="18">Core subunit of the mitochondrial membrane respiratory chain NADH dehydrogenase (Complex I) which catalyzes electron transfer from NADH through the respiratory chain, using ubiquinone as an electron acceptor. Essential for the catalytic activity and assembly of complex I.</text>
</comment>
<evidence type="ECO:0000259" key="19">
    <source>
        <dbReference type="Pfam" id="PF00361"/>
    </source>
</evidence>
<evidence type="ECO:0000256" key="3">
    <source>
        <dbReference type="ARBA" id="ARBA00007012"/>
    </source>
</evidence>
<evidence type="ECO:0000256" key="17">
    <source>
        <dbReference type="ARBA" id="ARBA00049551"/>
    </source>
</evidence>
<evidence type="ECO:0000256" key="10">
    <source>
        <dbReference type="ARBA" id="ARBA00022967"/>
    </source>
</evidence>
<dbReference type="PANTHER" id="PTHR46552:SF1">
    <property type="entry name" value="NADH-UBIQUINONE OXIDOREDUCTASE CHAIN 2"/>
    <property type="match status" value="1"/>
</dbReference>
<evidence type="ECO:0000256" key="5">
    <source>
        <dbReference type="ARBA" id="ARBA00021008"/>
    </source>
</evidence>
<evidence type="ECO:0000256" key="9">
    <source>
        <dbReference type="ARBA" id="ARBA00022792"/>
    </source>
</evidence>
<protein>
    <recommendedName>
        <fullName evidence="5 18">NADH-ubiquinone oxidoreductase chain 2</fullName>
        <ecNumber evidence="4 18">7.1.1.2</ecNumber>
    </recommendedName>
</protein>
<dbReference type="EC" id="7.1.1.2" evidence="4 18"/>
<evidence type="ECO:0000256" key="16">
    <source>
        <dbReference type="ARBA" id="ARBA00023136"/>
    </source>
</evidence>